<proteinExistence type="predicted"/>
<comment type="caution">
    <text evidence="1">The sequence shown here is derived from an EMBL/GenBank/DDBJ whole genome shotgun (WGS) entry which is preliminary data.</text>
</comment>
<name>A0A9X4RI36_9CYAN</name>
<dbReference type="Proteomes" id="UP001152872">
    <property type="component" value="Unassembled WGS sequence"/>
</dbReference>
<protein>
    <submittedName>
        <fullName evidence="1">Uncharacterized protein</fullName>
    </submittedName>
</protein>
<sequence>MTENLKLGTIDFFNQGMDEYTLIAVKAPLEETIQAFINISKNRKTRRRSNYSSMRSEDRPVTKLSIHRCENILVKESSEDEEEVSYSIPFIAVKNSEWTVILRSYGAEIDDAPDEAKDLSAELATTSLMLMEEDTSAALRYEWFENGDRLEYFEQADDELYFESKSREKPDIKFNDWDEEVEEDYDPDAEYDASKQPRVQFVDAFFRELGIYLPAAYAVGDDQQPSLAVLKSSLGTITRADWLTIEMELETKEKIHDPDDDE</sequence>
<evidence type="ECO:0000313" key="2">
    <source>
        <dbReference type="Proteomes" id="UP001152872"/>
    </source>
</evidence>
<organism evidence="1 2">
    <name type="scientific">Pseudanabaena catenata USMAC16</name>
    <dbReference type="NCBI Taxonomy" id="1855837"/>
    <lineage>
        <taxon>Bacteria</taxon>
        <taxon>Bacillati</taxon>
        <taxon>Cyanobacteriota</taxon>
        <taxon>Cyanophyceae</taxon>
        <taxon>Pseudanabaenales</taxon>
        <taxon>Pseudanabaenaceae</taxon>
        <taxon>Pseudanabaena</taxon>
    </lineage>
</organism>
<dbReference type="EMBL" id="VBTY01000066">
    <property type="protein sequence ID" value="MDG3494832.1"/>
    <property type="molecule type" value="Genomic_DNA"/>
</dbReference>
<dbReference type="AlphaFoldDB" id="A0A9X4RI36"/>
<keyword evidence="2" id="KW-1185">Reference proteome</keyword>
<evidence type="ECO:0000313" key="1">
    <source>
        <dbReference type="EMBL" id="MDG3494832.1"/>
    </source>
</evidence>
<gene>
    <name evidence="1" type="ORF">FEV09_09705</name>
</gene>
<dbReference type="RefSeq" id="WP_009626928.1">
    <property type="nucleotide sequence ID" value="NZ_VBTY01000066.1"/>
</dbReference>
<reference evidence="1" key="1">
    <citation type="submission" date="2019-05" db="EMBL/GenBank/DDBJ databases">
        <title>Whole genome sequencing of Pseudanabaena catenata USMAC16.</title>
        <authorList>
            <person name="Khan Z."/>
            <person name="Omar W.M."/>
            <person name="Convey P."/>
            <person name="Merican F."/>
            <person name="Najimudin N."/>
        </authorList>
    </citation>
    <scope>NUCLEOTIDE SEQUENCE</scope>
    <source>
        <strain evidence="1">USMAC16</strain>
    </source>
</reference>
<accession>A0A9X4RI36</accession>